<keyword evidence="5 10" id="KW-0418">Kinase</keyword>
<comment type="caution">
    <text evidence="10">The sequence shown here is derived from an EMBL/GenBank/DDBJ whole genome shotgun (WGS) entry which is preliminary data.</text>
</comment>
<evidence type="ECO:0000313" key="11">
    <source>
        <dbReference type="Proteomes" id="UP000070089"/>
    </source>
</evidence>
<dbReference type="GO" id="GO:0005524">
    <property type="term" value="F:ATP binding"/>
    <property type="evidence" value="ECO:0007669"/>
    <property type="project" value="UniProtKB-KW"/>
</dbReference>
<keyword evidence="6" id="KW-0067">ATP-binding</keyword>
<dbReference type="SUPFAM" id="SSF56112">
    <property type="entry name" value="Protein kinase-like (PK-like)"/>
    <property type="match status" value="1"/>
</dbReference>
<dbReference type="PANTHER" id="PTHR43671:SF98">
    <property type="entry name" value="SERINE_THREONINE-PROTEIN KINASE NEK11"/>
    <property type="match status" value="1"/>
</dbReference>
<dbReference type="SMART" id="SM00220">
    <property type="entry name" value="S_TKc"/>
    <property type="match status" value="1"/>
</dbReference>
<evidence type="ECO:0000256" key="1">
    <source>
        <dbReference type="ARBA" id="ARBA00012513"/>
    </source>
</evidence>
<gene>
    <name evidence="10" type="ORF">QR46_2193</name>
</gene>
<proteinExistence type="predicted"/>
<evidence type="ECO:0000256" key="4">
    <source>
        <dbReference type="ARBA" id="ARBA00022741"/>
    </source>
</evidence>
<keyword evidence="4" id="KW-0547">Nucleotide-binding</keyword>
<dbReference type="InterPro" id="IPR011009">
    <property type="entry name" value="Kinase-like_dom_sf"/>
</dbReference>
<accession>A0A132NUS2</accession>
<dbReference type="InterPro" id="IPR050660">
    <property type="entry name" value="NEK_Ser/Thr_kinase"/>
</dbReference>
<name>A0A132NUS2_GIAIN</name>
<dbReference type="PANTHER" id="PTHR43671">
    <property type="entry name" value="SERINE/THREONINE-PROTEIN KINASE NEK"/>
    <property type="match status" value="1"/>
</dbReference>
<dbReference type="Pfam" id="PF07714">
    <property type="entry name" value="PK_Tyr_Ser-Thr"/>
    <property type="match status" value="1"/>
</dbReference>
<keyword evidence="2 10" id="KW-0723">Serine/threonine-protein kinase</keyword>
<dbReference type="InterPro" id="IPR001245">
    <property type="entry name" value="Ser-Thr/Tyr_kinase_cat_dom"/>
</dbReference>
<dbReference type="AlphaFoldDB" id="A0A132NUS2"/>
<dbReference type="VEuPathDB" id="GiardiaDB:QR46_2193"/>
<dbReference type="Gene3D" id="1.10.510.10">
    <property type="entry name" value="Transferase(Phosphotransferase) domain 1"/>
    <property type="match status" value="1"/>
</dbReference>
<dbReference type="GO" id="GO:0004674">
    <property type="term" value="F:protein serine/threonine kinase activity"/>
    <property type="evidence" value="ECO:0007669"/>
    <property type="project" value="UniProtKB-KW"/>
</dbReference>
<evidence type="ECO:0000256" key="5">
    <source>
        <dbReference type="ARBA" id="ARBA00022777"/>
    </source>
</evidence>
<keyword evidence="3" id="KW-0808">Transferase</keyword>
<comment type="catalytic activity">
    <reaction evidence="8">
        <text>L-seryl-[protein] + ATP = O-phospho-L-seryl-[protein] + ADP + H(+)</text>
        <dbReference type="Rhea" id="RHEA:17989"/>
        <dbReference type="Rhea" id="RHEA-COMP:9863"/>
        <dbReference type="Rhea" id="RHEA-COMP:11604"/>
        <dbReference type="ChEBI" id="CHEBI:15378"/>
        <dbReference type="ChEBI" id="CHEBI:29999"/>
        <dbReference type="ChEBI" id="CHEBI:30616"/>
        <dbReference type="ChEBI" id="CHEBI:83421"/>
        <dbReference type="ChEBI" id="CHEBI:456216"/>
        <dbReference type="EC" id="2.7.11.1"/>
    </reaction>
</comment>
<evidence type="ECO:0000259" key="9">
    <source>
        <dbReference type="PROSITE" id="PS50011"/>
    </source>
</evidence>
<feature type="domain" description="Protein kinase" evidence="9">
    <location>
        <begin position="45"/>
        <end position="326"/>
    </location>
</feature>
<evidence type="ECO:0000313" key="10">
    <source>
        <dbReference type="EMBL" id="KWX13795.1"/>
    </source>
</evidence>
<evidence type="ECO:0000256" key="3">
    <source>
        <dbReference type="ARBA" id="ARBA00022679"/>
    </source>
</evidence>
<evidence type="ECO:0000256" key="6">
    <source>
        <dbReference type="ARBA" id="ARBA00022840"/>
    </source>
</evidence>
<dbReference type="EMBL" id="JXTI01000055">
    <property type="protein sequence ID" value="KWX13795.1"/>
    <property type="molecule type" value="Genomic_DNA"/>
</dbReference>
<evidence type="ECO:0000256" key="8">
    <source>
        <dbReference type="ARBA" id="ARBA00048679"/>
    </source>
</evidence>
<dbReference type="Proteomes" id="UP000070089">
    <property type="component" value="Unassembled WGS sequence"/>
</dbReference>
<protein>
    <recommendedName>
        <fullName evidence="1">non-specific serine/threonine protein kinase</fullName>
        <ecNumber evidence="1">2.7.11.1</ecNumber>
    </recommendedName>
</protein>
<dbReference type="EC" id="2.7.11.1" evidence="1"/>
<dbReference type="Pfam" id="PF00069">
    <property type="entry name" value="Pkinase"/>
    <property type="match status" value="1"/>
</dbReference>
<sequence>MALLQLTSCHCGHIHQNKRLLTGHKIFYEYSEIIMTYSDWAKSQYTDLRELGRNGKLSLHSACVRSSGDTVSFWLIEISGLPDSVLNSIVMEVQHIKNYQHPALVTITNVYADVDDSYVYIEMEPINSTLRDYTQQYISDKGKVPEQHVWSAAGFLLDGLSYLHLLENPTPFLSTSSSSLMDATNSSKSVNITGVHASITSSTVLVTQEGLVKLGIFGLSATLGELYSLGYYDVPHCFRAPEVTKYKHSLKSDVWALGATLVDMCIGTLSSHDDFPVNPGTLEHPDLSDYLVHYTRNLVKFLGKCLQFDVAKRHLTTGLKDELTALRPSNM</sequence>
<dbReference type="OrthoDB" id="8693905at2759"/>
<dbReference type="PROSITE" id="PS50011">
    <property type="entry name" value="PROTEIN_KINASE_DOM"/>
    <property type="match status" value="1"/>
</dbReference>
<evidence type="ECO:0000256" key="2">
    <source>
        <dbReference type="ARBA" id="ARBA00022527"/>
    </source>
</evidence>
<evidence type="ECO:0000256" key="7">
    <source>
        <dbReference type="ARBA" id="ARBA00047899"/>
    </source>
</evidence>
<organism evidence="10 11">
    <name type="scientific">Giardia duodenalis assemblage B</name>
    <dbReference type="NCBI Taxonomy" id="1394984"/>
    <lineage>
        <taxon>Eukaryota</taxon>
        <taxon>Metamonada</taxon>
        <taxon>Diplomonadida</taxon>
        <taxon>Hexamitidae</taxon>
        <taxon>Giardiinae</taxon>
        <taxon>Giardia</taxon>
    </lineage>
</organism>
<dbReference type="InterPro" id="IPR000719">
    <property type="entry name" value="Prot_kinase_dom"/>
</dbReference>
<comment type="catalytic activity">
    <reaction evidence="7">
        <text>L-threonyl-[protein] + ATP = O-phospho-L-threonyl-[protein] + ADP + H(+)</text>
        <dbReference type="Rhea" id="RHEA:46608"/>
        <dbReference type="Rhea" id="RHEA-COMP:11060"/>
        <dbReference type="Rhea" id="RHEA-COMP:11605"/>
        <dbReference type="ChEBI" id="CHEBI:15378"/>
        <dbReference type="ChEBI" id="CHEBI:30013"/>
        <dbReference type="ChEBI" id="CHEBI:30616"/>
        <dbReference type="ChEBI" id="CHEBI:61977"/>
        <dbReference type="ChEBI" id="CHEBI:456216"/>
        <dbReference type="EC" id="2.7.11.1"/>
    </reaction>
</comment>
<reference evidence="10 11" key="1">
    <citation type="journal article" date="2015" name="Mol. Biochem. Parasitol.">
        <title>Identification of polymorphic genes for use in assemblage B genotyping assays through comparative genomics of multiple assemblage B Giardia duodenalis isolates.</title>
        <authorList>
            <person name="Wielinga C."/>
            <person name="Thompson R.C."/>
            <person name="Monis P."/>
            <person name="Ryan U."/>
        </authorList>
    </citation>
    <scope>NUCLEOTIDE SEQUENCE [LARGE SCALE GENOMIC DNA]</scope>
    <source>
        <strain evidence="10 11">BAH15c1</strain>
    </source>
</reference>